<protein>
    <submittedName>
        <fullName evidence="1">Uncharacterized protein</fullName>
    </submittedName>
</protein>
<dbReference type="AlphaFoldDB" id="A0A0F9H1F2"/>
<reference evidence="1" key="1">
    <citation type="journal article" date="2015" name="Nature">
        <title>Complex archaea that bridge the gap between prokaryotes and eukaryotes.</title>
        <authorList>
            <person name="Spang A."/>
            <person name="Saw J.H."/>
            <person name="Jorgensen S.L."/>
            <person name="Zaremba-Niedzwiedzka K."/>
            <person name="Martijn J."/>
            <person name="Lind A.E."/>
            <person name="van Eijk R."/>
            <person name="Schleper C."/>
            <person name="Guy L."/>
            <person name="Ettema T.J."/>
        </authorList>
    </citation>
    <scope>NUCLEOTIDE SEQUENCE</scope>
</reference>
<comment type="caution">
    <text evidence="1">The sequence shown here is derived from an EMBL/GenBank/DDBJ whole genome shotgun (WGS) entry which is preliminary data.</text>
</comment>
<evidence type="ECO:0000313" key="1">
    <source>
        <dbReference type="EMBL" id="KKL69167.1"/>
    </source>
</evidence>
<organism evidence="1">
    <name type="scientific">marine sediment metagenome</name>
    <dbReference type="NCBI Taxonomy" id="412755"/>
    <lineage>
        <taxon>unclassified sequences</taxon>
        <taxon>metagenomes</taxon>
        <taxon>ecological metagenomes</taxon>
    </lineage>
</organism>
<accession>A0A0F9H1F2</accession>
<proteinExistence type="predicted"/>
<dbReference type="EMBL" id="LAZR01026301">
    <property type="protein sequence ID" value="KKL69167.1"/>
    <property type="molecule type" value="Genomic_DNA"/>
</dbReference>
<gene>
    <name evidence="1" type="ORF">LCGC14_2117640</name>
</gene>
<name>A0A0F9H1F2_9ZZZZ</name>
<sequence>MKAGQETVIVNTVANAEIENGIMRRIIQQNLDEGQTLKTVGDALPSVDIVNTIDKDTLNYIMDGGKIVSGTPVLSYSSNRPNCTACGDKGPKPCPACKGAPQ</sequence>